<organism evidence="2">
    <name type="scientific">bioreactor metagenome</name>
    <dbReference type="NCBI Taxonomy" id="1076179"/>
    <lineage>
        <taxon>unclassified sequences</taxon>
        <taxon>metagenomes</taxon>
        <taxon>ecological metagenomes</taxon>
    </lineage>
</organism>
<feature type="region of interest" description="Disordered" evidence="1">
    <location>
        <begin position="1"/>
        <end position="40"/>
    </location>
</feature>
<feature type="compositionally biased region" description="Basic and acidic residues" evidence="1">
    <location>
        <begin position="106"/>
        <end position="116"/>
    </location>
</feature>
<dbReference type="AlphaFoldDB" id="A0A645DRC5"/>
<name>A0A645DRC5_9ZZZZ</name>
<accession>A0A645DRC5</accession>
<comment type="caution">
    <text evidence="2">The sequence shown here is derived from an EMBL/GenBank/DDBJ whole genome shotgun (WGS) entry which is preliminary data.</text>
</comment>
<reference evidence="2" key="1">
    <citation type="submission" date="2019-08" db="EMBL/GenBank/DDBJ databases">
        <authorList>
            <person name="Kucharzyk K."/>
            <person name="Murdoch R.W."/>
            <person name="Higgins S."/>
            <person name="Loffler F."/>
        </authorList>
    </citation>
    <scope>NUCLEOTIDE SEQUENCE</scope>
</reference>
<dbReference type="EMBL" id="VSSQ01038860">
    <property type="protein sequence ID" value="MPM91851.1"/>
    <property type="molecule type" value="Genomic_DNA"/>
</dbReference>
<feature type="compositionally biased region" description="Polar residues" evidence="1">
    <location>
        <begin position="1"/>
        <end position="13"/>
    </location>
</feature>
<protein>
    <submittedName>
        <fullName evidence="2">Uncharacterized protein</fullName>
    </submittedName>
</protein>
<feature type="region of interest" description="Disordered" evidence="1">
    <location>
        <begin position="95"/>
        <end position="116"/>
    </location>
</feature>
<proteinExistence type="predicted"/>
<sequence>MIANGTGSATMPSKDSPHAAATPRAAPVESAGVSSPPRAPAARYMAVAAGLATSRTTNSSIGALASNAACRMSLPLPGSTGSHIDAAPVRAPATAMVQAGHSGAPRNRERSAKLVA</sequence>
<gene>
    <name evidence="2" type="ORF">SDC9_138985</name>
</gene>
<evidence type="ECO:0000313" key="2">
    <source>
        <dbReference type="EMBL" id="MPM91851.1"/>
    </source>
</evidence>
<evidence type="ECO:0000256" key="1">
    <source>
        <dbReference type="SAM" id="MobiDB-lite"/>
    </source>
</evidence>
<feature type="compositionally biased region" description="Low complexity" evidence="1">
    <location>
        <begin position="30"/>
        <end position="40"/>
    </location>
</feature>